<evidence type="ECO:0000313" key="2">
    <source>
        <dbReference type="EMBL" id="TFK53366.1"/>
    </source>
</evidence>
<gene>
    <name evidence="2" type="ORF">OE88DRAFT_1244169</name>
</gene>
<accession>A0A5C3NA91</accession>
<reference evidence="2 3" key="1">
    <citation type="journal article" date="2019" name="Nat. Ecol. Evol.">
        <title>Megaphylogeny resolves global patterns of mushroom evolution.</title>
        <authorList>
            <person name="Varga T."/>
            <person name="Krizsan K."/>
            <person name="Foldi C."/>
            <person name="Dima B."/>
            <person name="Sanchez-Garcia M."/>
            <person name="Sanchez-Ramirez S."/>
            <person name="Szollosi G.J."/>
            <person name="Szarkandi J.G."/>
            <person name="Papp V."/>
            <person name="Albert L."/>
            <person name="Andreopoulos W."/>
            <person name="Angelini C."/>
            <person name="Antonin V."/>
            <person name="Barry K.W."/>
            <person name="Bougher N.L."/>
            <person name="Buchanan P."/>
            <person name="Buyck B."/>
            <person name="Bense V."/>
            <person name="Catcheside P."/>
            <person name="Chovatia M."/>
            <person name="Cooper J."/>
            <person name="Damon W."/>
            <person name="Desjardin D."/>
            <person name="Finy P."/>
            <person name="Geml J."/>
            <person name="Haridas S."/>
            <person name="Hughes K."/>
            <person name="Justo A."/>
            <person name="Karasinski D."/>
            <person name="Kautmanova I."/>
            <person name="Kiss B."/>
            <person name="Kocsube S."/>
            <person name="Kotiranta H."/>
            <person name="LaButti K.M."/>
            <person name="Lechner B.E."/>
            <person name="Liimatainen K."/>
            <person name="Lipzen A."/>
            <person name="Lukacs Z."/>
            <person name="Mihaltcheva S."/>
            <person name="Morgado L.N."/>
            <person name="Niskanen T."/>
            <person name="Noordeloos M.E."/>
            <person name="Ohm R.A."/>
            <person name="Ortiz-Santana B."/>
            <person name="Ovrebo C."/>
            <person name="Racz N."/>
            <person name="Riley R."/>
            <person name="Savchenko A."/>
            <person name="Shiryaev A."/>
            <person name="Soop K."/>
            <person name="Spirin V."/>
            <person name="Szebenyi C."/>
            <person name="Tomsovsky M."/>
            <person name="Tulloss R.E."/>
            <person name="Uehling J."/>
            <person name="Grigoriev I.V."/>
            <person name="Vagvolgyi C."/>
            <person name="Papp T."/>
            <person name="Martin F.M."/>
            <person name="Miettinen O."/>
            <person name="Hibbett D.S."/>
            <person name="Nagy L.G."/>
        </authorList>
    </citation>
    <scope>NUCLEOTIDE SEQUENCE [LARGE SCALE GENOMIC DNA]</scope>
    <source>
        <strain evidence="2 3">OMC1185</strain>
    </source>
</reference>
<sequence>MFQWLTVYVGSLPLPIRCCLILVELYVCWSLLVNLRRKYMQGNLLHRRYFARTANPSHLEAGRPFPVDRKAPSKLSNGSRTKKNRTPLHERIKQLDMKKVAAWIARRPPLLEVNPGAIDIAVEGLDSPDEESGLRQPLDIDTQQGNLLDVKAQREKRKALRDGTNWKELTYRTPYDGKRYTICGLNAKVNKPRPMTIDCRQAEAAWLGDLDTTKVDGPVRRTRQRGCVANGFDYAYALGDMAPMKTNVPYAQVLHQTGGMSSRVQEKATEDDEGYGDGKKELYSSDSDSSFEGSEEREWVDTEASTARMWLSDF</sequence>
<evidence type="ECO:0000313" key="3">
    <source>
        <dbReference type="Proteomes" id="UP000305948"/>
    </source>
</evidence>
<name>A0A5C3NA91_9AGAM</name>
<feature type="region of interest" description="Disordered" evidence="1">
    <location>
        <begin position="258"/>
        <end position="302"/>
    </location>
</feature>
<dbReference type="EMBL" id="ML213507">
    <property type="protein sequence ID" value="TFK53366.1"/>
    <property type="molecule type" value="Genomic_DNA"/>
</dbReference>
<dbReference type="OrthoDB" id="10587338at2759"/>
<organism evidence="2 3">
    <name type="scientific">Heliocybe sulcata</name>
    <dbReference type="NCBI Taxonomy" id="5364"/>
    <lineage>
        <taxon>Eukaryota</taxon>
        <taxon>Fungi</taxon>
        <taxon>Dikarya</taxon>
        <taxon>Basidiomycota</taxon>
        <taxon>Agaricomycotina</taxon>
        <taxon>Agaricomycetes</taxon>
        <taxon>Gloeophyllales</taxon>
        <taxon>Gloeophyllaceae</taxon>
        <taxon>Heliocybe</taxon>
    </lineage>
</organism>
<evidence type="ECO:0000256" key="1">
    <source>
        <dbReference type="SAM" id="MobiDB-lite"/>
    </source>
</evidence>
<dbReference type="AlphaFoldDB" id="A0A5C3NA91"/>
<proteinExistence type="predicted"/>
<dbReference type="Proteomes" id="UP000305948">
    <property type="component" value="Unassembled WGS sequence"/>
</dbReference>
<keyword evidence="3" id="KW-1185">Reference proteome</keyword>
<protein>
    <submittedName>
        <fullName evidence="2">Uncharacterized protein</fullName>
    </submittedName>
</protein>
<feature type="region of interest" description="Disordered" evidence="1">
    <location>
        <begin position="61"/>
        <end position="86"/>
    </location>
</feature>